<dbReference type="OrthoDB" id="7574869at2"/>
<evidence type="ECO:0000313" key="1">
    <source>
        <dbReference type="EMBL" id="ATY31441.1"/>
    </source>
</evidence>
<dbReference type="AlphaFoldDB" id="A0A2K8MJR4"/>
<dbReference type="KEGG" id="sphc:CVN68_05130"/>
<keyword evidence="2" id="KW-1185">Reference proteome</keyword>
<accession>A0A2K8MJR4</accession>
<sequence length="61" mass="6705">MRESAGRRLVFATLFALVAGVLVHFYNPVDHVRADLRADGSGVKLSLEIAAHAIEKVCWRA</sequence>
<dbReference type="Proteomes" id="UP000229081">
    <property type="component" value="Chromosome"/>
</dbReference>
<name>A0A2K8MJR4_9SPHN</name>
<reference evidence="1 2" key="1">
    <citation type="submission" date="2017-11" db="EMBL/GenBank/DDBJ databases">
        <title>Complete genome sequence of Sphingomonas sp. Strain Cra20, a psychrotolerant potential plant growth promoting rhizobacteria.</title>
        <authorList>
            <person name="Luo Y."/>
        </authorList>
    </citation>
    <scope>NUCLEOTIDE SEQUENCE [LARGE SCALE GENOMIC DNA]</scope>
    <source>
        <strain evidence="1 2">Cra20</strain>
    </source>
</reference>
<gene>
    <name evidence="1" type="ORF">CVN68_05130</name>
</gene>
<proteinExistence type="predicted"/>
<organism evidence="1 2">
    <name type="scientific">Sphingomonas psychrotolerans</name>
    <dbReference type="NCBI Taxonomy" id="1327635"/>
    <lineage>
        <taxon>Bacteria</taxon>
        <taxon>Pseudomonadati</taxon>
        <taxon>Pseudomonadota</taxon>
        <taxon>Alphaproteobacteria</taxon>
        <taxon>Sphingomonadales</taxon>
        <taxon>Sphingomonadaceae</taxon>
        <taxon>Sphingomonas</taxon>
    </lineage>
</organism>
<evidence type="ECO:0000313" key="2">
    <source>
        <dbReference type="Proteomes" id="UP000229081"/>
    </source>
</evidence>
<dbReference type="RefSeq" id="WP_100281252.1">
    <property type="nucleotide sequence ID" value="NZ_CP024923.1"/>
</dbReference>
<protein>
    <submittedName>
        <fullName evidence="1">Uncharacterized protein</fullName>
    </submittedName>
</protein>
<dbReference type="EMBL" id="CP024923">
    <property type="protein sequence ID" value="ATY31441.1"/>
    <property type="molecule type" value="Genomic_DNA"/>
</dbReference>